<evidence type="ECO:0000313" key="1">
    <source>
        <dbReference type="EMBL" id="MPN10560.1"/>
    </source>
</evidence>
<sequence>MISVGRLSQRVAEFAFVVNFDPIIHLFETQAGQRRSLFIVKVEPSVCARRVAVGRKAAGCRPHQVKFGIILKRAGARCRERSAENRDDAIVDKRSAVKHLEIAIFLNQTSVHGQRIAGRNCQRRRGTVRAHVHGCPAGND</sequence>
<dbReference type="AlphaFoldDB" id="A0A645F9I0"/>
<dbReference type="EMBL" id="VSSQ01056716">
    <property type="protein sequence ID" value="MPN10560.1"/>
    <property type="molecule type" value="Genomic_DNA"/>
</dbReference>
<organism evidence="1">
    <name type="scientific">bioreactor metagenome</name>
    <dbReference type="NCBI Taxonomy" id="1076179"/>
    <lineage>
        <taxon>unclassified sequences</taxon>
        <taxon>metagenomes</taxon>
        <taxon>ecological metagenomes</taxon>
    </lineage>
</organism>
<accession>A0A645F9I0</accession>
<protein>
    <submittedName>
        <fullName evidence="1">Uncharacterized protein</fullName>
    </submittedName>
</protein>
<comment type="caution">
    <text evidence="1">The sequence shown here is derived from an EMBL/GenBank/DDBJ whole genome shotgun (WGS) entry which is preliminary data.</text>
</comment>
<gene>
    <name evidence="1" type="ORF">SDC9_157855</name>
</gene>
<name>A0A645F9I0_9ZZZZ</name>
<proteinExistence type="predicted"/>
<reference evidence="1" key="1">
    <citation type="submission" date="2019-08" db="EMBL/GenBank/DDBJ databases">
        <authorList>
            <person name="Kucharzyk K."/>
            <person name="Murdoch R.W."/>
            <person name="Higgins S."/>
            <person name="Loffler F."/>
        </authorList>
    </citation>
    <scope>NUCLEOTIDE SEQUENCE</scope>
</reference>